<dbReference type="GO" id="GO:0005634">
    <property type="term" value="C:nucleus"/>
    <property type="evidence" value="ECO:0007669"/>
    <property type="project" value="UniProtKB-SubCell"/>
</dbReference>
<reference evidence="6" key="1">
    <citation type="submission" date="2025-08" db="UniProtKB">
        <authorList>
            <consortium name="RefSeq"/>
        </authorList>
    </citation>
    <scope>IDENTIFICATION</scope>
    <source>
        <tissue evidence="6">Liver</tissue>
    </source>
</reference>
<accession>A0A9F5MS63</accession>
<dbReference type="InterPro" id="IPR028307">
    <property type="entry name" value="Lin-54_fam"/>
</dbReference>
<dbReference type="GO" id="GO:0006355">
    <property type="term" value="P:regulation of DNA-templated transcription"/>
    <property type="evidence" value="ECO:0007669"/>
    <property type="project" value="TreeGrafter"/>
</dbReference>
<evidence type="ECO:0000256" key="2">
    <source>
        <dbReference type="ARBA" id="ARBA00007267"/>
    </source>
</evidence>
<dbReference type="Pfam" id="PF03638">
    <property type="entry name" value="TCR"/>
    <property type="match status" value="2"/>
</dbReference>
<keyword evidence="5" id="KW-1185">Reference proteome</keyword>
<dbReference type="Proteomes" id="UP000695026">
    <property type="component" value="Unplaced"/>
</dbReference>
<dbReference type="CTD" id="9633"/>
<comment type="subcellular location">
    <subcellularLocation>
        <location evidence="1">Nucleus</location>
    </subcellularLocation>
</comment>
<keyword evidence="3" id="KW-0539">Nucleus</keyword>
<name>A0A9F5MS63_PYTBI</name>
<gene>
    <name evidence="6" type="primary">TESMIN</name>
</gene>
<organism evidence="5 6">
    <name type="scientific">Python bivittatus</name>
    <name type="common">Burmese python</name>
    <name type="synonym">Python molurus bivittatus</name>
    <dbReference type="NCBI Taxonomy" id="176946"/>
    <lineage>
        <taxon>Eukaryota</taxon>
        <taxon>Metazoa</taxon>
        <taxon>Chordata</taxon>
        <taxon>Craniata</taxon>
        <taxon>Vertebrata</taxon>
        <taxon>Euteleostomi</taxon>
        <taxon>Lepidosauria</taxon>
        <taxon>Squamata</taxon>
        <taxon>Bifurcata</taxon>
        <taxon>Unidentata</taxon>
        <taxon>Episquamata</taxon>
        <taxon>Toxicofera</taxon>
        <taxon>Serpentes</taxon>
        <taxon>Henophidia</taxon>
        <taxon>Pythonidae</taxon>
        <taxon>Python</taxon>
    </lineage>
</organism>
<dbReference type="OMA" id="CISWEEV"/>
<dbReference type="PROSITE" id="PS51634">
    <property type="entry name" value="CRC"/>
    <property type="match status" value="1"/>
</dbReference>
<dbReference type="GeneID" id="103059082"/>
<comment type="similarity">
    <text evidence="2">Belongs to the lin-54 family.</text>
</comment>
<dbReference type="SMART" id="SM01114">
    <property type="entry name" value="CXC"/>
    <property type="match status" value="2"/>
</dbReference>
<dbReference type="RefSeq" id="XP_025021875.1">
    <property type="nucleotide sequence ID" value="XM_025166107.1"/>
</dbReference>
<evidence type="ECO:0000259" key="4">
    <source>
        <dbReference type="PROSITE" id="PS51634"/>
    </source>
</evidence>
<evidence type="ECO:0000256" key="3">
    <source>
        <dbReference type="ARBA" id="ARBA00023242"/>
    </source>
</evidence>
<evidence type="ECO:0000256" key="1">
    <source>
        <dbReference type="ARBA" id="ARBA00004123"/>
    </source>
</evidence>
<evidence type="ECO:0000313" key="5">
    <source>
        <dbReference type="Proteomes" id="UP000695026"/>
    </source>
</evidence>
<evidence type="ECO:0000313" key="6">
    <source>
        <dbReference type="RefSeq" id="XP_025021875.1"/>
    </source>
</evidence>
<feature type="domain" description="CRC" evidence="4">
    <location>
        <begin position="399"/>
        <end position="512"/>
    </location>
</feature>
<dbReference type="OrthoDB" id="6283463at2759"/>
<dbReference type="PANTHER" id="PTHR12446">
    <property type="entry name" value="TESMIN/TSO1-RELATED"/>
    <property type="match status" value="1"/>
</dbReference>
<protein>
    <submittedName>
        <fullName evidence="6">Tesmin</fullName>
    </submittedName>
</protein>
<dbReference type="PANTHER" id="PTHR12446:SF22">
    <property type="entry name" value="TESMIN"/>
    <property type="match status" value="1"/>
</dbReference>
<sequence length="615" mass="67919">MMEGKRRESAEGEAETFAKMKTGLGRVSIEMKHSQSEILTVPMENHLTLAGISRTDNGLAFSSENHNLKTDLLNKPVEKGFHCSQDTYLNCMGETAVDHLKHTLNRENENAVLEVKMQPCTQDYCDEILGKYEKLSEEAPSDAARCAYLPELQLHSYSVQFSSLMTQDRNTVLSLGTNTPDGAVNTNTEIIPVLRPLLTPSNANSTVPCDQIKGIINNSTTSQTLAGCSDESCNGIHVLPQDTAPVCDEFSEVKETAASLAVNNSEEGVFHSSNDAEAGHNLAVAQNAVEEPSCSQRNYSNPQVIICQLKSGTHILCVNNTETRELKAIHLVPQYQEQHASNSVTSVLGQFLPVAGKLNICAQELDNGSIHTSSSDLTLQEPTKLTLVGFPCTSWDTKSKKPCNCTKSQCLKLYCDCFANADFCSNCNCNNCYNNPQHEIERFKAIKACLDRNPEAFLPKIGKGKLGDIKPRHNKGCNCKRSGCLKNYCECFEAKIMCSSICKCVGCKNYEESPDRKTLMNMPIQMEFKTNEGNYSESFSNSEILSKTKKERQSSTCISWEVVEATCACLLAQAEEAEKQAYSICLAEQMILEEFGRCLSQILYSEFKSKGLKVE</sequence>
<dbReference type="AlphaFoldDB" id="A0A9F5MS63"/>
<dbReference type="InterPro" id="IPR005172">
    <property type="entry name" value="CRC"/>
</dbReference>
<dbReference type="KEGG" id="pbi:103059082"/>
<proteinExistence type="inferred from homology"/>
<dbReference type="InterPro" id="IPR033467">
    <property type="entry name" value="Tesmin/TSO1-like_CXC"/>
</dbReference>